<dbReference type="Pfam" id="PF09534">
    <property type="entry name" value="Trp_oprn_chp"/>
    <property type="match status" value="1"/>
</dbReference>
<evidence type="ECO:0000313" key="2">
    <source>
        <dbReference type="EMBL" id="SKB09733.1"/>
    </source>
</evidence>
<keyword evidence="1" id="KW-1133">Transmembrane helix</keyword>
<keyword evidence="1" id="KW-0472">Membrane</keyword>
<protein>
    <submittedName>
        <fullName evidence="2">Tryptophan-associated transmembrane protein (Trp_oprn_chp)</fullName>
    </submittedName>
</protein>
<feature type="transmembrane region" description="Helical" evidence="1">
    <location>
        <begin position="78"/>
        <end position="95"/>
    </location>
</feature>
<accession>A0A1T4Z793</accession>
<evidence type="ECO:0000313" key="3">
    <source>
        <dbReference type="Proteomes" id="UP000191040"/>
    </source>
</evidence>
<gene>
    <name evidence="2" type="ORF">SAMN06295964_2857</name>
</gene>
<dbReference type="Proteomes" id="UP000191040">
    <property type="component" value="Chromosome I"/>
</dbReference>
<organism evidence="2 3">
    <name type="scientific">Aeromicrobium choanae</name>
    <dbReference type="NCBI Taxonomy" id="1736691"/>
    <lineage>
        <taxon>Bacteria</taxon>
        <taxon>Bacillati</taxon>
        <taxon>Actinomycetota</taxon>
        <taxon>Actinomycetes</taxon>
        <taxon>Propionibacteriales</taxon>
        <taxon>Nocardioidaceae</taxon>
        <taxon>Aeromicrobium</taxon>
    </lineage>
</organism>
<dbReference type="AlphaFoldDB" id="A0A1T4Z793"/>
<evidence type="ECO:0000256" key="1">
    <source>
        <dbReference type="SAM" id="Phobius"/>
    </source>
</evidence>
<proteinExistence type="predicted"/>
<feature type="transmembrane region" description="Helical" evidence="1">
    <location>
        <begin position="128"/>
        <end position="148"/>
    </location>
</feature>
<keyword evidence="1 2" id="KW-0812">Transmembrane</keyword>
<keyword evidence="3" id="KW-1185">Reference proteome</keyword>
<dbReference type="STRING" id="1736691.SAMN06295964_2857"/>
<dbReference type="RefSeq" id="WP_172806373.1">
    <property type="nucleotide sequence ID" value="NZ_LT796768.1"/>
</dbReference>
<sequence length="183" mass="18189">MNRNLLGPAVLVLLALGGGTLLAVRATWSEATARAAGIPETDLAVSGADVVPGAAGLALLVMAAALGVLAGGPRLRRVIGALVAVAGVVGVVISSRTGDALQTAQQRAIDEAAVAGATVDWSSTAAPAFAIAGFALVVVVGGAVAWLGPRWATMGRKYETPAAREPDASDLWKAMDDGVDPTA</sequence>
<dbReference type="EMBL" id="LT796768">
    <property type="protein sequence ID" value="SKB09733.1"/>
    <property type="molecule type" value="Genomic_DNA"/>
</dbReference>
<name>A0A1T4Z793_9ACTN</name>
<dbReference type="InterPro" id="IPR019051">
    <property type="entry name" value="Trp_biosyn_TM_oprn/chp"/>
</dbReference>
<reference evidence="3" key="1">
    <citation type="submission" date="2017-02" db="EMBL/GenBank/DDBJ databases">
        <authorList>
            <person name="Varghese N."/>
            <person name="Submissions S."/>
        </authorList>
    </citation>
    <scope>NUCLEOTIDE SEQUENCE [LARGE SCALE GENOMIC DNA]</scope>
    <source>
        <strain evidence="3">9H-4</strain>
    </source>
</reference>
<feature type="transmembrane region" description="Helical" evidence="1">
    <location>
        <begin position="51"/>
        <end position="71"/>
    </location>
</feature>